<dbReference type="AlphaFoldDB" id="A0A6I0F8G8"/>
<dbReference type="GO" id="GO:0016841">
    <property type="term" value="F:ammonia-lyase activity"/>
    <property type="evidence" value="ECO:0007669"/>
    <property type="project" value="UniProtKB-ARBA"/>
</dbReference>
<accession>A0A6I0F8G8</accession>
<dbReference type="Pfam" id="PF00221">
    <property type="entry name" value="Lyase_aromatic"/>
    <property type="match status" value="1"/>
</dbReference>
<dbReference type="InterPro" id="IPR024083">
    <property type="entry name" value="Fumarase/histidase_N"/>
</dbReference>
<gene>
    <name evidence="2" type="ORF">F8154_08045</name>
</gene>
<dbReference type="PANTHER" id="PTHR10362">
    <property type="entry name" value="HISTIDINE AMMONIA-LYASE"/>
    <property type="match status" value="1"/>
</dbReference>
<dbReference type="InterPro" id="IPR001106">
    <property type="entry name" value="Aromatic_Lyase"/>
</dbReference>
<dbReference type="EMBL" id="WBZC01000025">
    <property type="protein sequence ID" value="KAB3534803.1"/>
    <property type="molecule type" value="Genomic_DNA"/>
</dbReference>
<name>A0A6I0F8G8_9FIRM</name>
<dbReference type="CDD" id="cd00332">
    <property type="entry name" value="PAL-HAL"/>
    <property type="match status" value="1"/>
</dbReference>
<dbReference type="OrthoDB" id="9806955at2"/>
<organism evidence="2 3">
    <name type="scientific">Alkaliphilus pronyensis</name>
    <dbReference type="NCBI Taxonomy" id="1482732"/>
    <lineage>
        <taxon>Bacteria</taxon>
        <taxon>Bacillati</taxon>
        <taxon>Bacillota</taxon>
        <taxon>Clostridia</taxon>
        <taxon>Peptostreptococcales</taxon>
        <taxon>Natronincolaceae</taxon>
        <taxon>Alkaliphilus</taxon>
    </lineage>
</organism>
<protein>
    <submittedName>
        <fullName evidence="2">Aromatic amino acid lyase</fullName>
    </submittedName>
</protein>
<sequence>MKGSKVILNGKTLSIQDVNNVARNGALVEITEEAMRTVEASRALVYELANSDTPVYGFNRGVGLNKDREVVAKYYEEYNRNLIYAHCVAVEPEASEEDVRAILLARLNTLLLGCTGIQPAIVTMYKDMLNYRIHPVIPERGSIGEGDIACLSHIGLAMIGEGEVHYNGIRMTAKEALERASLKPIVLGPKDGLAIVSSNALAAGPGALVLKDIQDLIETADIIYALTLEGYRGNVTPLDPKAYEVRPLPGQAYSSQMVRAYLEGSYLWLPGVTDSLQDPLCLRGSCHLHGSVRDALDYVKKYMNIQLNSSDDNPCVLLDEKRIISCSNYEVTSLALGFEMIGIALSHLSRNSCHRTIKLGNARFTGLSRFLTPSDARVIAYGTIQKTFTSLDTEIRHLSNPATADYFSLAGDIEDHANNTPYVVKKTSKIVDNLRYILGIEAMHAAQAIDLRKATKLGKGTKAAYEVIREEIPFLDKDRNLSIDIKKAYNIIKSQELLERVREAISE</sequence>
<evidence type="ECO:0000313" key="3">
    <source>
        <dbReference type="Proteomes" id="UP000432715"/>
    </source>
</evidence>
<dbReference type="Gene3D" id="1.10.275.10">
    <property type="entry name" value="Fumarase/aspartase (N-terminal domain)"/>
    <property type="match status" value="1"/>
</dbReference>
<dbReference type="Gene3D" id="1.20.200.10">
    <property type="entry name" value="Fumarase/aspartase (Central domain)"/>
    <property type="match status" value="1"/>
</dbReference>
<proteinExistence type="predicted"/>
<dbReference type="Proteomes" id="UP000432715">
    <property type="component" value="Unassembled WGS sequence"/>
</dbReference>
<dbReference type="SUPFAM" id="SSF48557">
    <property type="entry name" value="L-aspartase-like"/>
    <property type="match status" value="1"/>
</dbReference>
<reference evidence="2 3" key="1">
    <citation type="submission" date="2019-10" db="EMBL/GenBank/DDBJ databases">
        <title>Alkaliphilus serpentinus sp. nov. and Alkaliphilus pronyensis sp. nov., two novel anaerobic alkaliphilic species isolated from the serpentinized-hosted hydrothermal field of the Prony Bay (New Caledonia).</title>
        <authorList>
            <person name="Postec A."/>
        </authorList>
    </citation>
    <scope>NUCLEOTIDE SEQUENCE [LARGE SCALE GENOMIC DNA]</scope>
    <source>
        <strain evidence="2 3">LacV</strain>
    </source>
</reference>
<keyword evidence="1 2" id="KW-0456">Lyase</keyword>
<evidence type="ECO:0000313" key="2">
    <source>
        <dbReference type="EMBL" id="KAB3534803.1"/>
    </source>
</evidence>
<comment type="caution">
    <text evidence="2">The sequence shown here is derived from an EMBL/GenBank/DDBJ whole genome shotgun (WGS) entry which is preliminary data.</text>
</comment>
<dbReference type="RefSeq" id="WP_151861100.1">
    <property type="nucleotide sequence ID" value="NZ_WBZC01000025.1"/>
</dbReference>
<evidence type="ECO:0000256" key="1">
    <source>
        <dbReference type="ARBA" id="ARBA00023239"/>
    </source>
</evidence>
<dbReference type="InterPro" id="IPR008948">
    <property type="entry name" value="L-Aspartase-like"/>
</dbReference>
<keyword evidence="3" id="KW-1185">Reference proteome</keyword>